<dbReference type="EMBL" id="VYZN01000031">
    <property type="protein sequence ID" value="KAE9533814.1"/>
    <property type="molecule type" value="Genomic_DNA"/>
</dbReference>
<evidence type="ECO:0000313" key="2">
    <source>
        <dbReference type="EMBL" id="KAE9533814.1"/>
    </source>
</evidence>
<name>A0A6G0TJ08_APHGL</name>
<dbReference type="AlphaFoldDB" id="A0A6G0TJ08"/>
<protein>
    <submittedName>
        <fullName evidence="2">Uncharacterized protein</fullName>
    </submittedName>
</protein>
<keyword evidence="1" id="KW-1133">Transmembrane helix</keyword>
<sequence length="239" mass="26411">MASVAAAEQHAEFTSNRVVIIARRRRRKPKQRPHQWLISPLQPPAVDAGTELLLSYHYSLLFYIFVVVVSGGKQQQLSSVAVVLLSLLSQVGKCDGVVVFACWTVCVTCEPGLRDSRADYESGDTRFGGVRRACTVVTVVEHNRSGGGGGGKRATTQVLQQYSSRFFTFSPDFVYRSLVIVSVLLSQPLVSSVLFCVFICNLMSVFCFRILLSVFFRKTIVAARIGRLESKHVDNGETV</sequence>
<proteinExistence type="predicted"/>
<keyword evidence="1" id="KW-0472">Membrane</keyword>
<keyword evidence="3" id="KW-1185">Reference proteome</keyword>
<gene>
    <name evidence="2" type="ORF">AGLY_008893</name>
</gene>
<feature type="transmembrane region" description="Helical" evidence="1">
    <location>
        <begin position="166"/>
        <end position="186"/>
    </location>
</feature>
<feature type="transmembrane region" description="Helical" evidence="1">
    <location>
        <begin position="53"/>
        <end position="71"/>
    </location>
</feature>
<reference evidence="2 3" key="1">
    <citation type="submission" date="2019-08" db="EMBL/GenBank/DDBJ databases">
        <title>The genome of the soybean aphid Biotype 1, its phylome, world population structure and adaptation to the North American continent.</title>
        <authorList>
            <person name="Giordano R."/>
            <person name="Donthu R.K."/>
            <person name="Hernandez A.G."/>
            <person name="Wright C.L."/>
            <person name="Zimin A.V."/>
        </authorList>
    </citation>
    <scope>NUCLEOTIDE SEQUENCE [LARGE SCALE GENOMIC DNA]</scope>
    <source>
        <tissue evidence="2">Whole aphids</tissue>
    </source>
</reference>
<keyword evidence="1" id="KW-0812">Transmembrane</keyword>
<organism evidence="2 3">
    <name type="scientific">Aphis glycines</name>
    <name type="common">Soybean aphid</name>
    <dbReference type="NCBI Taxonomy" id="307491"/>
    <lineage>
        <taxon>Eukaryota</taxon>
        <taxon>Metazoa</taxon>
        <taxon>Ecdysozoa</taxon>
        <taxon>Arthropoda</taxon>
        <taxon>Hexapoda</taxon>
        <taxon>Insecta</taxon>
        <taxon>Pterygota</taxon>
        <taxon>Neoptera</taxon>
        <taxon>Paraneoptera</taxon>
        <taxon>Hemiptera</taxon>
        <taxon>Sternorrhyncha</taxon>
        <taxon>Aphidomorpha</taxon>
        <taxon>Aphidoidea</taxon>
        <taxon>Aphididae</taxon>
        <taxon>Aphidini</taxon>
        <taxon>Aphis</taxon>
        <taxon>Aphis</taxon>
    </lineage>
</organism>
<accession>A0A6G0TJ08</accession>
<evidence type="ECO:0000313" key="3">
    <source>
        <dbReference type="Proteomes" id="UP000475862"/>
    </source>
</evidence>
<evidence type="ECO:0000256" key="1">
    <source>
        <dbReference type="SAM" id="Phobius"/>
    </source>
</evidence>
<dbReference type="Proteomes" id="UP000475862">
    <property type="component" value="Unassembled WGS sequence"/>
</dbReference>
<feature type="transmembrane region" description="Helical" evidence="1">
    <location>
        <begin position="192"/>
        <end position="216"/>
    </location>
</feature>
<comment type="caution">
    <text evidence="2">The sequence shown here is derived from an EMBL/GenBank/DDBJ whole genome shotgun (WGS) entry which is preliminary data.</text>
</comment>